<dbReference type="EMBL" id="MHSH01000018">
    <property type="protein sequence ID" value="OHA41792.1"/>
    <property type="molecule type" value="Genomic_DNA"/>
</dbReference>
<dbReference type="InterPro" id="IPR003509">
    <property type="entry name" value="UPF0102_YraN-like"/>
</dbReference>
<sequence>MIRRHQIGVLGEDLACKFLRSKGYFVIDRNYARRPFGELDIICTKNGVLNFFEVKSVSCEISGEETKVRDRHRPEDNIHKYKIERLKKTATCYLSDKKIDPNKNWLFGVVTVRIDPDKKTARVKLFENIVL</sequence>
<evidence type="ECO:0000256" key="1">
    <source>
        <dbReference type="ARBA" id="ARBA00006738"/>
    </source>
</evidence>
<evidence type="ECO:0000313" key="3">
    <source>
        <dbReference type="EMBL" id="OHA41792.1"/>
    </source>
</evidence>
<protein>
    <recommendedName>
        <fullName evidence="2">UPF0102 protein A3H68_00310</fullName>
    </recommendedName>
</protein>
<dbReference type="InterPro" id="IPR011335">
    <property type="entry name" value="Restrct_endonuc-II-like"/>
</dbReference>
<dbReference type="Gene3D" id="3.40.1350.10">
    <property type="match status" value="1"/>
</dbReference>
<organism evidence="3 4">
    <name type="scientific">Candidatus Taylorbacteria bacterium RIFCSPLOWO2_02_FULL_46_40</name>
    <dbReference type="NCBI Taxonomy" id="1802329"/>
    <lineage>
        <taxon>Bacteria</taxon>
        <taxon>Candidatus Tayloriibacteriota</taxon>
    </lineage>
</organism>
<gene>
    <name evidence="3" type="ORF">A3H68_00310</name>
</gene>
<dbReference type="PANTHER" id="PTHR34039">
    <property type="entry name" value="UPF0102 PROTEIN YRAN"/>
    <property type="match status" value="1"/>
</dbReference>
<proteinExistence type="inferred from homology"/>
<dbReference type="InterPro" id="IPR011856">
    <property type="entry name" value="tRNA_endonuc-like_dom_sf"/>
</dbReference>
<dbReference type="Proteomes" id="UP000176429">
    <property type="component" value="Unassembled WGS sequence"/>
</dbReference>
<comment type="similarity">
    <text evidence="1 2">Belongs to the UPF0102 family.</text>
</comment>
<comment type="caution">
    <text evidence="3">The sequence shown here is derived from an EMBL/GenBank/DDBJ whole genome shotgun (WGS) entry which is preliminary data.</text>
</comment>
<dbReference type="GO" id="GO:0003676">
    <property type="term" value="F:nucleic acid binding"/>
    <property type="evidence" value="ECO:0007669"/>
    <property type="project" value="InterPro"/>
</dbReference>
<evidence type="ECO:0000256" key="2">
    <source>
        <dbReference type="HAMAP-Rule" id="MF_00048"/>
    </source>
</evidence>
<dbReference type="PANTHER" id="PTHR34039:SF1">
    <property type="entry name" value="UPF0102 PROTEIN YRAN"/>
    <property type="match status" value="1"/>
</dbReference>
<name>A0A1G2P2E3_9BACT</name>
<dbReference type="Pfam" id="PF02021">
    <property type="entry name" value="UPF0102"/>
    <property type="match status" value="1"/>
</dbReference>
<reference evidence="3 4" key="1">
    <citation type="journal article" date="2016" name="Nat. Commun.">
        <title>Thousands of microbial genomes shed light on interconnected biogeochemical processes in an aquifer system.</title>
        <authorList>
            <person name="Anantharaman K."/>
            <person name="Brown C.T."/>
            <person name="Hug L.A."/>
            <person name="Sharon I."/>
            <person name="Castelle C.J."/>
            <person name="Probst A.J."/>
            <person name="Thomas B.C."/>
            <person name="Singh A."/>
            <person name="Wilkins M.J."/>
            <person name="Karaoz U."/>
            <person name="Brodie E.L."/>
            <person name="Williams K.H."/>
            <person name="Hubbard S.S."/>
            <person name="Banfield J.F."/>
        </authorList>
    </citation>
    <scope>NUCLEOTIDE SEQUENCE [LARGE SCALE GENOMIC DNA]</scope>
</reference>
<evidence type="ECO:0000313" key="4">
    <source>
        <dbReference type="Proteomes" id="UP000176429"/>
    </source>
</evidence>
<dbReference type="HAMAP" id="MF_00048">
    <property type="entry name" value="UPF0102"/>
    <property type="match status" value="1"/>
</dbReference>
<dbReference type="SUPFAM" id="SSF52980">
    <property type="entry name" value="Restriction endonuclease-like"/>
    <property type="match status" value="1"/>
</dbReference>
<accession>A0A1G2P2E3</accession>
<dbReference type="AlphaFoldDB" id="A0A1G2P2E3"/>